<dbReference type="SUPFAM" id="SSF48403">
    <property type="entry name" value="Ankyrin repeat"/>
    <property type="match status" value="1"/>
</dbReference>
<keyword evidence="3" id="KW-1185">Reference proteome</keyword>
<evidence type="ECO:0000313" key="3">
    <source>
        <dbReference type="Proteomes" id="UP001454036"/>
    </source>
</evidence>
<evidence type="ECO:0000313" key="2">
    <source>
        <dbReference type="EMBL" id="GAA0139382.1"/>
    </source>
</evidence>
<dbReference type="PROSITE" id="PS50297">
    <property type="entry name" value="ANK_REP_REGION"/>
    <property type="match status" value="1"/>
</dbReference>
<accession>A0AAV3NKD5</accession>
<dbReference type="AlphaFoldDB" id="A0AAV3NKD5"/>
<dbReference type="InterPro" id="IPR036770">
    <property type="entry name" value="Ankyrin_rpt-contain_sf"/>
</dbReference>
<comment type="caution">
    <text evidence="2">The sequence shown here is derived from an EMBL/GenBank/DDBJ whole genome shotgun (WGS) entry which is preliminary data.</text>
</comment>
<dbReference type="InterPro" id="IPR002110">
    <property type="entry name" value="Ankyrin_rpt"/>
</dbReference>
<evidence type="ECO:0000256" key="1">
    <source>
        <dbReference type="PROSITE-ProRule" id="PRU00023"/>
    </source>
</evidence>
<organism evidence="2 3">
    <name type="scientific">Lithospermum erythrorhizon</name>
    <name type="common">Purple gromwell</name>
    <name type="synonym">Lithospermum officinale var. erythrorhizon</name>
    <dbReference type="NCBI Taxonomy" id="34254"/>
    <lineage>
        <taxon>Eukaryota</taxon>
        <taxon>Viridiplantae</taxon>
        <taxon>Streptophyta</taxon>
        <taxon>Embryophyta</taxon>
        <taxon>Tracheophyta</taxon>
        <taxon>Spermatophyta</taxon>
        <taxon>Magnoliopsida</taxon>
        <taxon>eudicotyledons</taxon>
        <taxon>Gunneridae</taxon>
        <taxon>Pentapetalae</taxon>
        <taxon>asterids</taxon>
        <taxon>lamiids</taxon>
        <taxon>Boraginales</taxon>
        <taxon>Boraginaceae</taxon>
        <taxon>Boraginoideae</taxon>
        <taxon>Lithospermeae</taxon>
        <taxon>Lithospermum</taxon>
    </lineage>
</organism>
<proteinExistence type="predicted"/>
<dbReference type="EMBL" id="BAABME010000084">
    <property type="protein sequence ID" value="GAA0139382.1"/>
    <property type="molecule type" value="Genomic_DNA"/>
</dbReference>
<dbReference type="PANTHER" id="PTHR24121">
    <property type="entry name" value="NO MECHANORECEPTOR POTENTIAL C, ISOFORM D-RELATED"/>
    <property type="match status" value="1"/>
</dbReference>
<keyword evidence="1" id="KW-0040">ANK repeat</keyword>
<name>A0AAV3NKD5_LITER</name>
<dbReference type="Gene3D" id="1.25.40.20">
    <property type="entry name" value="Ankyrin repeat-containing domain"/>
    <property type="match status" value="1"/>
</dbReference>
<dbReference type="SMART" id="SM00248">
    <property type="entry name" value="ANK"/>
    <property type="match status" value="2"/>
</dbReference>
<dbReference type="Pfam" id="PF12796">
    <property type="entry name" value="Ank_2"/>
    <property type="match status" value="1"/>
</dbReference>
<sequence>MGNLQLLLIECTLSIPRDSRLQESLLIKQNVERETALYIASRNRRKLIVQELLAIAQALSPDLEDGNGGVSLTSRMARIANKYGDTPLHEAVNNKDEEIVELLVKADPNYQHLPNNMGKTPLNIALEKRIREEDFFIRGFYSYFKHSYQTSLYGPTLEAILRLCKSPGIEGPHGETVLHAAARRKQTSQWVSEICSKT</sequence>
<dbReference type="Proteomes" id="UP001454036">
    <property type="component" value="Unassembled WGS sequence"/>
</dbReference>
<gene>
    <name evidence="2" type="ORF">LIER_00939</name>
</gene>
<reference evidence="2 3" key="1">
    <citation type="submission" date="2024-01" db="EMBL/GenBank/DDBJ databases">
        <title>The complete chloroplast genome sequence of Lithospermum erythrorhizon: insights into the phylogenetic relationship among Boraginaceae species and the maternal lineages of purple gromwells.</title>
        <authorList>
            <person name="Okada T."/>
            <person name="Watanabe K."/>
        </authorList>
    </citation>
    <scope>NUCLEOTIDE SEQUENCE [LARGE SCALE GENOMIC DNA]</scope>
</reference>
<dbReference type="PROSITE" id="PS50088">
    <property type="entry name" value="ANK_REPEAT"/>
    <property type="match status" value="1"/>
</dbReference>
<feature type="repeat" description="ANK" evidence="1">
    <location>
        <begin position="83"/>
        <end position="115"/>
    </location>
</feature>
<protein>
    <submittedName>
        <fullName evidence="2">Uncharacterized protein</fullName>
    </submittedName>
</protein>
<dbReference type="PANTHER" id="PTHR24121:SF22">
    <property type="entry name" value="PROTEIN ACCELERATED CELL DEATH 6-LIKE"/>
    <property type="match status" value="1"/>
</dbReference>